<evidence type="ECO:0000256" key="4">
    <source>
        <dbReference type="SAM" id="MobiDB-lite"/>
    </source>
</evidence>
<feature type="repeat" description="PPR" evidence="3">
    <location>
        <begin position="441"/>
        <end position="475"/>
    </location>
</feature>
<feature type="repeat" description="PPR" evidence="3">
    <location>
        <begin position="371"/>
        <end position="405"/>
    </location>
</feature>
<proteinExistence type="inferred from homology"/>
<feature type="signal peptide" evidence="5">
    <location>
        <begin position="1"/>
        <end position="21"/>
    </location>
</feature>
<evidence type="ECO:0000256" key="5">
    <source>
        <dbReference type="SAM" id="SignalP"/>
    </source>
</evidence>
<accession>A0A445CBS6</accession>
<evidence type="ECO:0000256" key="1">
    <source>
        <dbReference type="ARBA" id="ARBA00007626"/>
    </source>
</evidence>
<organism evidence="6 7">
    <name type="scientific">Arachis hypogaea</name>
    <name type="common">Peanut</name>
    <dbReference type="NCBI Taxonomy" id="3818"/>
    <lineage>
        <taxon>Eukaryota</taxon>
        <taxon>Viridiplantae</taxon>
        <taxon>Streptophyta</taxon>
        <taxon>Embryophyta</taxon>
        <taxon>Tracheophyta</taxon>
        <taxon>Spermatophyta</taxon>
        <taxon>Magnoliopsida</taxon>
        <taxon>eudicotyledons</taxon>
        <taxon>Gunneridae</taxon>
        <taxon>Pentapetalae</taxon>
        <taxon>rosids</taxon>
        <taxon>fabids</taxon>
        <taxon>Fabales</taxon>
        <taxon>Fabaceae</taxon>
        <taxon>Papilionoideae</taxon>
        <taxon>50 kb inversion clade</taxon>
        <taxon>dalbergioids sensu lato</taxon>
        <taxon>Dalbergieae</taxon>
        <taxon>Pterocarpus clade</taxon>
        <taxon>Arachis</taxon>
    </lineage>
</organism>
<dbReference type="OrthoDB" id="185373at2759"/>
<dbReference type="Pfam" id="PF01535">
    <property type="entry name" value="PPR"/>
    <property type="match status" value="2"/>
</dbReference>
<name>A0A445CBS6_ARAHY</name>
<gene>
    <name evidence="6" type="ORF">Ahy_A07g034283</name>
</gene>
<evidence type="ECO:0000256" key="2">
    <source>
        <dbReference type="ARBA" id="ARBA00022737"/>
    </source>
</evidence>
<keyword evidence="7" id="KW-1185">Reference proteome</keyword>
<dbReference type="PANTHER" id="PTHR47936">
    <property type="entry name" value="PPR_LONG DOMAIN-CONTAINING PROTEIN"/>
    <property type="match status" value="1"/>
</dbReference>
<feature type="repeat" description="PPR" evidence="3">
    <location>
        <begin position="159"/>
        <end position="193"/>
    </location>
</feature>
<dbReference type="EMBL" id="SDMP01000007">
    <property type="protein sequence ID" value="RYR48271.1"/>
    <property type="molecule type" value="Genomic_DNA"/>
</dbReference>
<dbReference type="NCBIfam" id="TIGR00756">
    <property type="entry name" value="PPR"/>
    <property type="match status" value="7"/>
</dbReference>
<keyword evidence="5" id="KW-0732">Signal</keyword>
<feature type="chain" id="PRO_5019572577" description="Pentatricopeptide repeat-containing protein" evidence="5">
    <location>
        <begin position="22"/>
        <end position="542"/>
    </location>
</feature>
<sequence>MHLNFNLVEVVLVLSFPQAQPASQKSQSPMEIHLVDSTCLRWASSVSSTSPFMHSTEFLKHSHNTAPNPPFPLRVEFMKRGLKPLSSGIQKDSNKDLSRILRTEAAIKGVENKGKSWKHRQLWPKAVLEALDEAIKGCRWQAALKIFALLRRQHWYEPRCQTYAKILMMLGKCRKPEEAGQIFEIMLSEGLRPTVDVYTALVGAYGLSGSLHQAFRTVEDMKSVVDCEPDIYTYSILISSCTKFQRFDLIGHVLSEMSYVGIECNNVTYNTIIDGYGKAGMFEHMENSLADMVESGNCQPDVFTLNSIIGAYGEGRKIDKMEKWYDEFQLMGVKADLKTFNMMIKSYGKAGMYEKMQSVMDFMKRRFFSPTIVTYNTVIDVFGKAGEIEKMDKHFNRMKHLGVKPNTVTYCSLVNAYSKAGLIDKVDSIMRHVENSDVVLDTPFFNSVISAYGQAGDLEKMGEFFRVMKERNCEPDSITFACLMQAYNAHGMTEDAKKLENIMVTDKRSFEFQLKWKGKRAKNKKHGTGSARHGGFPVQDLT</sequence>
<dbReference type="SMR" id="A0A445CBS6"/>
<feature type="repeat" description="PPR" evidence="3">
    <location>
        <begin position="336"/>
        <end position="370"/>
    </location>
</feature>
<dbReference type="Pfam" id="PF13041">
    <property type="entry name" value="PPR_2"/>
    <property type="match status" value="4"/>
</dbReference>
<keyword evidence="2" id="KW-0677">Repeat</keyword>
<reference evidence="6 7" key="1">
    <citation type="submission" date="2019-01" db="EMBL/GenBank/DDBJ databases">
        <title>Sequencing of cultivated peanut Arachis hypogaea provides insights into genome evolution and oil improvement.</title>
        <authorList>
            <person name="Chen X."/>
        </authorList>
    </citation>
    <scope>NUCLEOTIDE SEQUENCE [LARGE SCALE GENOMIC DNA]</scope>
    <source>
        <strain evidence="7">cv. Fuhuasheng</strain>
        <tissue evidence="6">Leaves</tissue>
    </source>
</reference>
<dbReference type="InterPro" id="IPR002885">
    <property type="entry name" value="PPR_rpt"/>
</dbReference>
<dbReference type="Gene3D" id="1.25.40.10">
    <property type="entry name" value="Tetratricopeptide repeat domain"/>
    <property type="match status" value="3"/>
</dbReference>
<dbReference type="Proteomes" id="UP000289738">
    <property type="component" value="Chromosome A07"/>
</dbReference>
<protein>
    <recommendedName>
        <fullName evidence="8">Pentatricopeptide repeat-containing protein</fullName>
    </recommendedName>
</protein>
<evidence type="ECO:0000313" key="7">
    <source>
        <dbReference type="Proteomes" id="UP000289738"/>
    </source>
</evidence>
<evidence type="ECO:0008006" key="8">
    <source>
        <dbReference type="Google" id="ProtNLM"/>
    </source>
</evidence>
<comment type="similarity">
    <text evidence="1">Belongs to the PPR family. P subfamily.</text>
</comment>
<dbReference type="PANTHER" id="PTHR47936:SF1">
    <property type="entry name" value="PENTATRICOPEPTIDE REPEAT-CONTAINING PROTEIN GUN1, CHLOROPLASTIC"/>
    <property type="match status" value="1"/>
</dbReference>
<feature type="region of interest" description="Disordered" evidence="4">
    <location>
        <begin position="521"/>
        <end position="542"/>
    </location>
</feature>
<feature type="repeat" description="PPR" evidence="3">
    <location>
        <begin position="301"/>
        <end position="335"/>
    </location>
</feature>
<comment type="caution">
    <text evidence="6">The sequence shown here is derived from an EMBL/GenBank/DDBJ whole genome shotgun (WGS) entry which is preliminary data.</text>
</comment>
<dbReference type="PROSITE" id="PS51375">
    <property type="entry name" value="PPR"/>
    <property type="match status" value="7"/>
</dbReference>
<evidence type="ECO:0000313" key="6">
    <source>
        <dbReference type="EMBL" id="RYR48271.1"/>
    </source>
</evidence>
<feature type="repeat" description="PPR" evidence="3">
    <location>
        <begin position="265"/>
        <end position="299"/>
    </location>
</feature>
<dbReference type="Gramene" id="arahy.Tifrunner.gnm2.ann2.Ah17g392000.1">
    <property type="protein sequence ID" value="arahy.Tifrunner.gnm2.ann2.Ah17g392000.1-CDS"/>
    <property type="gene ID" value="arahy.Tifrunner.gnm2.ann2.Ah17g392000"/>
</dbReference>
<dbReference type="InterPro" id="IPR011990">
    <property type="entry name" value="TPR-like_helical_dom_sf"/>
</dbReference>
<dbReference type="AlphaFoldDB" id="A0A445CBS6"/>
<evidence type="ECO:0000256" key="3">
    <source>
        <dbReference type="PROSITE-ProRule" id="PRU00708"/>
    </source>
</evidence>
<feature type="repeat" description="PPR" evidence="3">
    <location>
        <begin position="406"/>
        <end position="440"/>
    </location>
</feature>